<organism evidence="8 9">
    <name type="scientific">Dokdonella ginsengisoli</name>
    <dbReference type="NCBI Taxonomy" id="363846"/>
    <lineage>
        <taxon>Bacteria</taxon>
        <taxon>Pseudomonadati</taxon>
        <taxon>Pseudomonadota</taxon>
        <taxon>Gammaproteobacteria</taxon>
        <taxon>Lysobacterales</taxon>
        <taxon>Rhodanobacteraceae</taxon>
        <taxon>Dokdonella</taxon>
    </lineage>
</organism>
<keyword evidence="4 5" id="KW-0067">ATP-binding</keyword>
<dbReference type="PROSITE" id="PS50011">
    <property type="entry name" value="PROTEIN_KINASE_DOM"/>
    <property type="match status" value="1"/>
</dbReference>
<keyword evidence="1" id="KW-0808">Transferase</keyword>
<feature type="binding site" evidence="5">
    <location>
        <position position="121"/>
    </location>
    <ligand>
        <name>ATP</name>
        <dbReference type="ChEBI" id="CHEBI:30616"/>
    </ligand>
</feature>
<keyword evidence="3 8" id="KW-0418">Kinase</keyword>
<dbReference type="RefSeq" id="WP_380020149.1">
    <property type="nucleotide sequence ID" value="NZ_JBHSHD010000007.1"/>
</dbReference>
<dbReference type="InterPro" id="IPR000719">
    <property type="entry name" value="Prot_kinase_dom"/>
</dbReference>
<evidence type="ECO:0000313" key="8">
    <source>
        <dbReference type="EMBL" id="MFC4820307.1"/>
    </source>
</evidence>
<dbReference type="GO" id="GO:0016301">
    <property type="term" value="F:kinase activity"/>
    <property type="evidence" value="ECO:0007669"/>
    <property type="project" value="UniProtKB-KW"/>
</dbReference>
<dbReference type="CDD" id="cd14014">
    <property type="entry name" value="STKc_PknB_like"/>
    <property type="match status" value="1"/>
</dbReference>
<dbReference type="InterPro" id="IPR019734">
    <property type="entry name" value="TPR_rpt"/>
</dbReference>
<dbReference type="PROSITE" id="PS00107">
    <property type="entry name" value="PROTEIN_KINASE_ATP"/>
    <property type="match status" value="1"/>
</dbReference>
<evidence type="ECO:0000259" key="7">
    <source>
        <dbReference type="PROSITE" id="PS50011"/>
    </source>
</evidence>
<dbReference type="SMART" id="SM00220">
    <property type="entry name" value="S_TKc"/>
    <property type="match status" value="1"/>
</dbReference>
<gene>
    <name evidence="8" type="ORF">ACFO6Q_08225</name>
</gene>
<feature type="region of interest" description="Disordered" evidence="6">
    <location>
        <begin position="889"/>
        <end position="910"/>
    </location>
</feature>
<dbReference type="InterPro" id="IPR011990">
    <property type="entry name" value="TPR-like_helical_dom_sf"/>
</dbReference>
<proteinExistence type="predicted"/>
<comment type="caution">
    <text evidence="8">The sequence shown here is derived from an EMBL/GenBank/DDBJ whole genome shotgun (WGS) entry which is preliminary data.</text>
</comment>
<dbReference type="Proteomes" id="UP001595886">
    <property type="component" value="Unassembled WGS sequence"/>
</dbReference>
<keyword evidence="2 5" id="KW-0547">Nucleotide-binding</keyword>
<sequence length="910" mass="98237">MDPQRWQRLRRLLDEALDLDERGYERYLADLADADLPLREDLRRLLLEHANNRRQPWVPPIERMAPQLVEAGEVTQTADAARVGECIGPFRLLRLIGIGGMGAVYLAERSVDNLVHRVALKVVRSDGTSPAARERFERERQILANLAHPHIGTLFEGGQTADGQPYYTMEFVDGIAIGDYCRDHELDLAQRLGLLIDVAGALAHAHHSLIVHRDIKPSNILVTADGRAKLLDFGIAKLIGADGDAATRAAFGPMTPEYAAPEQFRNAPITVSTDVYQFGVLCFRLLTGALPYRADSSDGLAWAQAVSEEDPMPLSRALEETGTRGAWGDATALARLKRRLGGDLDAIVRKALAKSPGDRYPSMDALIADLRAFLDGRPVSARRAGLAYFARRFVTRRPWTAAAAAATASALLAATVFSVQAARRAELQAHRSDVANRFLLTTLDLTDRFSGNNRGDFTLAEVIERAVEQAHVELRDEPEVRADVLLQLSRALQNRGRLDAALKAAREAYALRSGSGVDPRDGAAASQQLASVEIESAHLDEASAHLARTIALLARAGNPQRALIQAYTSHGKLASMRGDAAASLDWYQRVLPLRRALDGDHQVDLAMDYGNLGTGLYNLSRFREADEAFMHGIAILHARLGGTHPRIGFLLFGRASALIQLGRFDEARALLDQADGILGSLDGGGNPGAVNTGRSRALLDYYASDYAGALRRVDEALRQTRSASPVSVASNLIFRGRIQLADGAVADALASFSDAERLFAENGRAAHAQRWYARGLGGVARSATGEVSRGDAELDEALAHLEGAHPGFELADLALYGGAAARRRGDGATALARHRRAGQLQRETGWLGELGAAHVDAELATDGLGDGADAEARDAAPARLASAIATMQRIGPHDPRLRPLLSLQRSRPPG</sequence>
<dbReference type="SUPFAM" id="SSF56112">
    <property type="entry name" value="Protein kinase-like (PK-like)"/>
    <property type="match status" value="1"/>
</dbReference>
<evidence type="ECO:0000256" key="2">
    <source>
        <dbReference type="ARBA" id="ARBA00022741"/>
    </source>
</evidence>
<feature type="compositionally biased region" description="Low complexity" evidence="6">
    <location>
        <begin position="898"/>
        <end position="910"/>
    </location>
</feature>
<dbReference type="Gene3D" id="1.10.510.10">
    <property type="entry name" value="Transferase(Phosphotransferase) domain 1"/>
    <property type="match status" value="1"/>
</dbReference>
<dbReference type="SUPFAM" id="SSF48452">
    <property type="entry name" value="TPR-like"/>
    <property type="match status" value="2"/>
</dbReference>
<evidence type="ECO:0000256" key="4">
    <source>
        <dbReference type="ARBA" id="ARBA00022840"/>
    </source>
</evidence>
<reference evidence="9" key="1">
    <citation type="journal article" date="2019" name="Int. J. Syst. Evol. Microbiol.">
        <title>The Global Catalogue of Microorganisms (GCM) 10K type strain sequencing project: providing services to taxonomists for standard genome sequencing and annotation.</title>
        <authorList>
            <consortium name="The Broad Institute Genomics Platform"/>
            <consortium name="The Broad Institute Genome Sequencing Center for Infectious Disease"/>
            <person name="Wu L."/>
            <person name="Ma J."/>
        </authorList>
    </citation>
    <scope>NUCLEOTIDE SEQUENCE [LARGE SCALE GENOMIC DNA]</scope>
    <source>
        <strain evidence="9">CCUG 30340</strain>
    </source>
</reference>
<dbReference type="PROSITE" id="PS00108">
    <property type="entry name" value="PROTEIN_KINASE_ST"/>
    <property type="match status" value="1"/>
</dbReference>
<feature type="domain" description="Protein kinase" evidence="7">
    <location>
        <begin position="90"/>
        <end position="374"/>
    </location>
</feature>
<accession>A0ABV9QTC4</accession>
<dbReference type="Gene3D" id="1.25.40.10">
    <property type="entry name" value="Tetratricopeptide repeat domain"/>
    <property type="match status" value="1"/>
</dbReference>
<dbReference type="InterPro" id="IPR011009">
    <property type="entry name" value="Kinase-like_dom_sf"/>
</dbReference>
<dbReference type="Pfam" id="PF00069">
    <property type="entry name" value="Pkinase"/>
    <property type="match status" value="1"/>
</dbReference>
<keyword evidence="9" id="KW-1185">Reference proteome</keyword>
<dbReference type="InterPro" id="IPR008271">
    <property type="entry name" value="Ser/Thr_kinase_AS"/>
</dbReference>
<dbReference type="SMART" id="SM00028">
    <property type="entry name" value="TPR"/>
    <property type="match status" value="5"/>
</dbReference>
<dbReference type="Gene3D" id="3.30.200.20">
    <property type="entry name" value="Phosphorylase Kinase, domain 1"/>
    <property type="match status" value="1"/>
</dbReference>
<evidence type="ECO:0000256" key="1">
    <source>
        <dbReference type="ARBA" id="ARBA00022679"/>
    </source>
</evidence>
<name>A0ABV9QTC4_9GAMM</name>
<evidence type="ECO:0000313" key="9">
    <source>
        <dbReference type="Proteomes" id="UP001595886"/>
    </source>
</evidence>
<evidence type="ECO:0000256" key="5">
    <source>
        <dbReference type="PROSITE-ProRule" id="PRU10141"/>
    </source>
</evidence>
<evidence type="ECO:0000256" key="3">
    <source>
        <dbReference type="ARBA" id="ARBA00022777"/>
    </source>
</evidence>
<dbReference type="EMBL" id="JBHSHD010000007">
    <property type="protein sequence ID" value="MFC4820307.1"/>
    <property type="molecule type" value="Genomic_DNA"/>
</dbReference>
<evidence type="ECO:0000256" key="6">
    <source>
        <dbReference type="SAM" id="MobiDB-lite"/>
    </source>
</evidence>
<dbReference type="PANTHER" id="PTHR43289">
    <property type="entry name" value="MITOGEN-ACTIVATED PROTEIN KINASE KINASE KINASE 20-RELATED"/>
    <property type="match status" value="1"/>
</dbReference>
<protein>
    <submittedName>
        <fullName evidence="8">Protein kinase</fullName>
    </submittedName>
</protein>
<dbReference type="InterPro" id="IPR017441">
    <property type="entry name" value="Protein_kinase_ATP_BS"/>
</dbReference>
<dbReference type="PANTHER" id="PTHR43289:SF34">
    <property type="entry name" value="SERINE_THREONINE-PROTEIN KINASE YBDM-RELATED"/>
    <property type="match status" value="1"/>
</dbReference>